<dbReference type="FunFam" id="3.40.309.10:FF:000005">
    <property type="entry name" value="1-pyrroline-5-carboxylate dehydrogenase 1"/>
    <property type="match status" value="1"/>
</dbReference>
<dbReference type="Proteomes" id="UP000585272">
    <property type="component" value="Unassembled WGS sequence"/>
</dbReference>
<dbReference type="Gene3D" id="3.40.309.10">
    <property type="entry name" value="Aldehyde Dehydrogenase, Chain A, domain 2"/>
    <property type="match status" value="1"/>
</dbReference>
<dbReference type="EMBL" id="JACHNU010000001">
    <property type="protein sequence ID" value="MBB4662008.1"/>
    <property type="molecule type" value="Genomic_DNA"/>
</dbReference>
<comment type="pathway">
    <text evidence="1">Amino-acid degradation; L-proline degradation into L-glutamate; L-glutamate from L-proline: step 2/2.</text>
</comment>
<dbReference type="PROSITE" id="PS00070">
    <property type="entry name" value="ALDEHYDE_DEHYDR_CYS"/>
    <property type="match status" value="1"/>
</dbReference>
<keyword evidence="8" id="KW-1185">Reference proteome</keyword>
<evidence type="ECO:0000256" key="3">
    <source>
        <dbReference type="ARBA" id="ARBA00023002"/>
    </source>
</evidence>
<proteinExistence type="predicted"/>
<sequence length="512" mass="54030">MATRFTYTSGSFGTEVDGEFERQLLAARSAAPAPLPHVIAGREVAKGPVFARVDPANVEQVASRAHAAGPELVDAAVAAANAARAQWRRTPYAERCRRLRAIAEAIGARHLETAARVSLETGKNRAEAVAEVQEAIDLITTYCDHMEENAGYEAPLLSFVEGERNTETLRPYGSFGVICPFNFPFALTIGMSVAALVAGNTVVVKPSEDAPWTGALFAELALPHLPEGVLNLVHGGVETGRALADAAVDGIAFTGSAAVGREIVAKLQGGRWARPALTEMGGKNPAIVTASADVRKAAEGVARAGFGLSGQKCSACSRAIVLDAVYDEFVEQLAEVTASFAVGDPADAASSLGPVINERAYERFARAVADAEADGRIVAGGRRPDLPGFYVEPTVVADLPRGHRLTREELFLPFVTVTRVATLEEAIEEANAIDYGLTAGIFAEDQGEVDRFLDEIEAGVLYVNRGAGATTGAWPGTQSFCGWKSSGTTGKGGLGPWYVPQFMREQSRTVVA</sequence>
<dbReference type="GO" id="GO:0004657">
    <property type="term" value="F:proline dehydrogenase activity"/>
    <property type="evidence" value="ECO:0007669"/>
    <property type="project" value="UniProtKB-ARBA"/>
</dbReference>
<dbReference type="GO" id="GO:0003842">
    <property type="term" value="F:L-glutamate gamma-semialdehyde dehydrogenase activity"/>
    <property type="evidence" value="ECO:0007669"/>
    <property type="project" value="UniProtKB-EC"/>
</dbReference>
<dbReference type="Pfam" id="PF00171">
    <property type="entry name" value="Aldedh"/>
    <property type="match status" value="1"/>
</dbReference>
<accession>A0A840ID88</accession>
<dbReference type="InterPro" id="IPR016163">
    <property type="entry name" value="Ald_DH_C"/>
</dbReference>
<dbReference type="InterPro" id="IPR050485">
    <property type="entry name" value="Proline_metab_enzyme"/>
</dbReference>
<dbReference type="InterPro" id="IPR016160">
    <property type="entry name" value="Ald_DH_CS_CYS"/>
</dbReference>
<name>A0A840ID88_9ACTN</name>
<evidence type="ECO:0000313" key="7">
    <source>
        <dbReference type="EMBL" id="MBB4662008.1"/>
    </source>
</evidence>
<dbReference type="SUPFAM" id="SSF53720">
    <property type="entry name" value="ALDH-like"/>
    <property type="match status" value="1"/>
</dbReference>
<dbReference type="EC" id="1.2.1.88" evidence="2"/>
<dbReference type="PANTHER" id="PTHR42862:SF1">
    <property type="entry name" value="DELTA-1-PYRROLINE-5-CARBOXYLATE DEHYDROGENASE 2, ISOFORM A-RELATED"/>
    <property type="match status" value="1"/>
</dbReference>
<dbReference type="AlphaFoldDB" id="A0A840ID88"/>
<evidence type="ECO:0000256" key="1">
    <source>
        <dbReference type="ARBA" id="ARBA00004786"/>
    </source>
</evidence>
<dbReference type="GO" id="GO:0010133">
    <property type="term" value="P:L-proline catabolic process to L-glutamate"/>
    <property type="evidence" value="ECO:0007669"/>
    <property type="project" value="TreeGrafter"/>
</dbReference>
<feature type="domain" description="Aldehyde dehydrogenase" evidence="6">
    <location>
        <begin position="50"/>
        <end position="504"/>
    </location>
</feature>
<keyword evidence="3 7" id="KW-0560">Oxidoreductase</keyword>
<dbReference type="Gene3D" id="3.40.605.10">
    <property type="entry name" value="Aldehyde Dehydrogenase, Chain A, domain 1"/>
    <property type="match status" value="1"/>
</dbReference>
<dbReference type="GO" id="GO:0009898">
    <property type="term" value="C:cytoplasmic side of plasma membrane"/>
    <property type="evidence" value="ECO:0007669"/>
    <property type="project" value="TreeGrafter"/>
</dbReference>
<gene>
    <name evidence="7" type="ORF">BDZ31_001581</name>
</gene>
<keyword evidence="4" id="KW-0520">NAD</keyword>
<dbReference type="RefSeq" id="WP_183340656.1">
    <property type="nucleotide sequence ID" value="NZ_JACHNU010000001.1"/>
</dbReference>
<dbReference type="InterPro" id="IPR016161">
    <property type="entry name" value="Ald_DH/histidinol_DH"/>
</dbReference>
<comment type="catalytic activity">
    <reaction evidence="5">
        <text>L-glutamate 5-semialdehyde + NAD(+) + H2O = L-glutamate + NADH + 2 H(+)</text>
        <dbReference type="Rhea" id="RHEA:30235"/>
        <dbReference type="ChEBI" id="CHEBI:15377"/>
        <dbReference type="ChEBI" id="CHEBI:15378"/>
        <dbReference type="ChEBI" id="CHEBI:29985"/>
        <dbReference type="ChEBI" id="CHEBI:57540"/>
        <dbReference type="ChEBI" id="CHEBI:57945"/>
        <dbReference type="ChEBI" id="CHEBI:58066"/>
        <dbReference type="EC" id="1.2.1.88"/>
    </reaction>
</comment>
<dbReference type="InterPro" id="IPR016162">
    <property type="entry name" value="Ald_DH_N"/>
</dbReference>
<dbReference type="PANTHER" id="PTHR42862">
    <property type="entry name" value="DELTA-1-PYRROLINE-5-CARBOXYLATE DEHYDROGENASE 1, ISOFORM A-RELATED"/>
    <property type="match status" value="1"/>
</dbReference>
<dbReference type="InterPro" id="IPR015590">
    <property type="entry name" value="Aldehyde_DH_dom"/>
</dbReference>
<evidence type="ECO:0000259" key="6">
    <source>
        <dbReference type="Pfam" id="PF00171"/>
    </source>
</evidence>
<evidence type="ECO:0000256" key="2">
    <source>
        <dbReference type="ARBA" id="ARBA00012884"/>
    </source>
</evidence>
<reference evidence="7 8" key="1">
    <citation type="submission" date="2020-08" db="EMBL/GenBank/DDBJ databases">
        <title>Genomic Encyclopedia of Archaeal and Bacterial Type Strains, Phase II (KMG-II): from individual species to whole genera.</title>
        <authorList>
            <person name="Goeker M."/>
        </authorList>
    </citation>
    <scope>NUCLEOTIDE SEQUENCE [LARGE SCALE GENOMIC DNA]</scope>
    <source>
        <strain evidence="7 8">DSM 23288</strain>
    </source>
</reference>
<organism evidence="7 8">
    <name type="scientific">Conexibacter arvalis</name>
    <dbReference type="NCBI Taxonomy" id="912552"/>
    <lineage>
        <taxon>Bacteria</taxon>
        <taxon>Bacillati</taxon>
        <taxon>Actinomycetota</taxon>
        <taxon>Thermoleophilia</taxon>
        <taxon>Solirubrobacterales</taxon>
        <taxon>Conexibacteraceae</taxon>
        <taxon>Conexibacter</taxon>
    </lineage>
</organism>
<evidence type="ECO:0000256" key="5">
    <source>
        <dbReference type="ARBA" id="ARBA00048142"/>
    </source>
</evidence>
<evidence type="ECO:0000313" key="8">
    <source>
        <dbReference type="Proteomes" id="UP000585272"/>
    </source>
</evidence>
<evidence type="ECO:0000256" key="4">
    <source>
        <dbReference type="ARBA" id="ARBA00023027"/>
    </source>
</evidence>
<comment type="caution">
    <text evidence="7">The sequence shown here is derived from an EMBL/GenBank/DDBJ whole genome shotgun (WGS) entry which is preliminary data.</text>
</comment>
<protein>
    <recommendedName>
        <fullName evidence="2">L-glutamate gamma-semialdehyde dehydrogenase</fullName>
        <ecNumber evidence="2">1.2.1.88</ecNumber>
    </recommendedName>
</protein>